<organism evidence="2 3">
    <name type="scientific">Mycobacterium parascrofulaceum ATCC BAA-614</name>
    <dbReference type="NCBI Taxonomy" id="525368"/>
    <lineage>
        <taxon>Bacteria</taxon>
        <taxon>Bacillati</taxon>
        <taxon>Actinomycetota</taxon>
        <taxon>Actinomycetes</taxon>
        <taxon>Mycobacteriales</taxon>
        <taxon>Mycobacteriaceae</taxon>
        <taxon>Mycobacterium</taxon>
        <taxon>Mycobacterium simiae complex</taxon>
    </lineage>
</organism>
<protein>
    <submittedName>
        <fullName evidence="2">Uncharacterized protein</fullName>
    </submittedName>
</protein>
<name>D5P1K6_9MYCO</name>
<dbReference type="Proteomes" id="UP000003653">
    <property type="component" value="Unassembled WGS sequence"/>
</dbReference>
<reference evidence="2 3" key="1">
    <citation type="submission" date="2010-04" db="EMBL/GenBank/DDBJ databases">
        <authorList>
            <person name="Muzny D."/>
            <person name="Qin X."/>
            <person name="Deng J."/>
            <person name="Jiang H."/>
            <person name="Liu Y."/>
            <person name="Qu J."/>
            <person name="Song X.-Z."/>
            <person name="Zhang L."/>
            <person name="Thornton R."/>
            <person name="Coyle M."/>
            <person name="Francisco L."/>
            <person name="Jackson L."/>
            <person name="Javaid M."/>
            <person name="Korchina V."/>
            <person name="Kovar C."/>
            <person name="Mata R."/>
            <person name="Mathew T."/>
            <person name="Ngo R."/>
            <person name="Nguyen L."/>
            <person name="Nguyen N."/>
            <person name="Okwuonu G."/>
            <person name="Ongeri F."/>
            <person name="Pham C."/>
            <person name="Simmons D."/>
            <person name="Wilczek-Boney K."/>
            <person name="Hale W."/>
            <person name="Jakkamsetti A."/>
            <person name="Pham P."/>
            <person name="Ruth R."/>
            <person name="San Lucas F."/>
            <person name="Warren J."/>
            <person name="Zhang J."/>
            <person name="Zhao Z."/>
            <person name="Zhou C."/>
            <person name="Zhu D."/>
            <person name="Lee S."/>
            <person name="Bess C."/>
            <person name="Blankenburg K."/>
            <person name="Forbes L."/>
            <person name="Fu Q."/>
            <person name="Gubbala S."/>
            <person name="Hirani K."/>
            <person name="Jayaseelan J.C."/>
            <person name="Lara F."/>
            <person name="Munidasa M."/>
            <person name="Palculict T."/>
            <person name="Patil S."/>
            <person name="Pu L.-L."/>
            <person name="Saada N."/>
            <person name="Tang L."/>
            <person name="Weissenberger G."/>
            <person name="Zhu Y."/>
            <person name="Hemphill L."/>
            <person name="Shang Y."/>
            <person name="Youmans B."/>
            <person name="Ayvaz T."/>
            <person name="Ross M."/>
            <person name="Santibanez J."/>
            <person name="Aqrawi P."/>
            <person name="Gross S."/>
            <person name="Joshi V."/>
            <person name="Fowler G."/>
            <person name="Nazareth L."/>
            <person name="Reid J."/>
            <person name="Worley K."/>
            <person name="Petrosino J."/>
            <person name="Highlander S."/>
            <person name="Gibbs R."/>
        </authorList>
    </citation>
    <scope>NUCLEOTIDE SEQUENCE [LARGE SCALE GENOMIC DNA]</scope>
    <source>
        <strain evidence="2 3">ATCC BAA-614</strain>
    </source>
</reference>
<evidence type="ECO:0000313" key="3">
    <source>
        <dbReference type="Proteomes" id="UP000003653"/>
    </source>
</evidence>
<evidence type="ECO:0000256" key="1">
    <source>
        <dbReference type="SAM" id="MobiDB-lite"/>
    </source>
</evidence>
<dbReference type="EMBL" id="ADNV01000009">
    <property type="protein sequence ID" value="EFG80044.1"/>
    <property type="molecule type" value="Genomic_DNA"/>
</dbReference>
<dbReference type="HOGENOM" id="CLU_2710730_0_0_11"/>
<keyword evidence="3" id="KW-1185">Reference proteome</keyword>
<dbReference type="AlphaFoldDB" id="D5P1K6"/>
<proteinExistence type="predicted"/>
<evidence type="ECO:0000313" key="2">
    <source>
        <dbReference type="EMBL" id="EFG80044.1"/>
    </source>
</evidence>
<sequence length="73" mass="7778">MIVTPNSMVRMIVSATTDGGQAVASGKGHLGGVGEAACRNLNRHPPRPHLSSTTRTPTADIRQPLLHAHFRRA</sequence>
<feature type="non-terminal residue" evidence="2">
    <location>
        <position position="73"/>
    </location>
</feature>
<accession>D5P1K6</accession>
<comment type="caution">
    <text evidence="2">The sequence shown here is derived from an EMBL/GenBank/DDBJ whole genome shotgun (WGS) entry which is preliminary data.</text>
</comment>
<feature type="region of interest" description="Disordered" evidence="1">
    <location>
        <begin position="34"/>
        <end position="73"/>
    </location>
</feature>
<gene>
    <name evidence="2" type="ORF">HMPREF0591_0050</name>
</gene>